<evidence type="ECO:0000313" key="1">
    <source>
        <dbReference type="EMBL" id="SVA97396.1"/>
    </source>
</evidence>
<dbReference type="EMBL" id="UINC01024207">
    <property type="protein sequence ID" value="SVA97396.1"/>
    <property type="molecule type" value="Genomic_DNA"/>
</dbReference>
<accession>A0A382A792</accession>
<name>A0A382A792_9ZZZZ</name>
<gene>
    <name evidence="1" type="ORF">METZ01_LOCUS150250</name>
</gene>
<dbReference type="AlphaFoldDB" id="A0A382A792"/>
<proteinExistence type="predicted"/>
<reference evidence="1" key="1">
    <citation type="submission" date="2018-05" db="EMBL/GenBank/DDBJ databases">
        <authorList>
            <person name="Lanie J.A."/>
            <person name="Ng W.-L."/>
            <person name="Kazmierczak K.M."/>
            <person name="Andrzejewski T.M."/>
            <person name="Davidsen T.M."/>
            <person name="Wayne K.J."/>
            <person name="Tettelin H."/>
            <person name="Glass J.I."/>
            <person name="Rusch D."/>
            <person name="Podicherti R."/>
            <person name="Tsui H.-C.T."/>
            <person name="Winkler M.E."/>
        </authorList>
    </citation>
    <scope>NUCLEOTIDE SEQUENCE</scope>
</reference>
<sequence length="82" mass="9232">MLLIARSSPPSRRPGGGRTVDCNVVLESCSQDEEFKRRATMGKIGTRRHLSRDRTLRLLHMSGEPGKWWHKAQDLSTGQCLA</sequence>
<organism evidence="1">
    <name type="scientific">marine metagenome</name>
    <dbReference type="NCBI Taxonomy" id="408172"/>
    <lineage>
        <taxon>unclassified sequences</taxon>
        <taxon>metagenomes</taxon>
        <taxon>ecological metagenomes</taxon>
    </lineage>
</organism>
<protein>
    <submittedName>
        <fullName evidence="1">Uncharacterized protein</fullName>
    </submittedName>
</protein>